<name>A0ABP3Y314_9FLAO</name>
<proteinExistence type="predicted"/>
<evidence type="ECO:0008006" key="3">
    <source>
        <dbReference type="Google" id="ProtNLM"/>
    </source>
</evidence>
<reference evidence="2" key="1">
    <citation type="journal article" date="2019" name="Int. J. Syst. Evol. Microbiol.">
        <title>The Global Catalogue of Microorganisms (GCM) 10K type strain sequencing project: providing services to taxonomists for standard genome sequencing and annotation.</title>
        <authorList>
            <consortium name="The Broad Institute Genomics Platform"/>
            <consortium name="The Broad Institute Genome Sequencing Center for Infectious Disease"/>
            <person name="Wu L."/>
            <person name="Ma J."/>
        </authorList>
    </citation>
    <scope>NUCLEOTIDE SEQUENCE [LARGE SCALE GENOMIC DNA]</scope>
    <source>
        <strain evidence="2">JCM 16083</strain>
    </source>
</reference>
<dbReference type="RefSeq" id="WP_343786681.1">
    <property type="nucleotide sequence ID" value="NZ_BAAAFH010000011.1"/>
</dbReference>
<dbReference type="EMBL" id="BAAAFH010000011">
    <property type="protein sequence ID" value="GAA0875322.1"/>
    <property type="molecule type" value="Genomic_DNA"/>
</dbReference>
<evidence type="ECO:0000313" key="1">
    <source>
        <dbReference type="EMBL" id="GAA0875322.1"/>
    </source>
</evidence>
<dbReference type="InterPro" id="IPR029470">
    <property type="entry name" value="PDDEXK_4"/>
</dbReference>
<protein>
    <recommendedName>
        <fullName evidence="3">PD-(D/E)XK nuclease superfamily protein</fullName>
    </recommendedName>
</protein>
<dbReference type="Pfam" id="PF14281">
    <property type="entry name" value="PDDEXK_4"/>
    <property type="match status" value="1"/>
</dbReference>
<organism evidence="1 2">
    <name type="scientific">Wandonia haliotis</name>
    <dbReference type="NCBI Taxonomy" id="574963"/>
    <lineage>
        <taxon>Bacteria</taxon>
        <taxon>Pseudomonadati</taxon>
        <taxon>Bacteroidota</taxon>
        <taxon>Flavobacteriia</taxon>
        <taxon>Flavobacteriales</taxon>
        <taxon>Crocinitomicaceae</taxon>
        <taxon>Wandonia</taxon>
    </lineage>
</organism>
<evidence type="ECO:0000313" key="2">
    <source>
        <dbReference type="Proteomes" id="UP001501126"/>
    </source>
</evidence>
<dbReference type="Proteomes" id="UP001501126">
    <property type="component" value="Unassembled WGS sequence"/>
</dbReference>
<gene>
    <name evidence="1" type="ORF">GCM10009118_17310</name>
</gene>
<keyword evidence="2" id="KW-1185">Reference proteome</keyword>
<sequence>MQDFLRKANEIVDSYESEEKKEGNNFNLFSILDRETHEEKTHSALIAELLNPQGSHGQGDKFINLFISLLAQKKKESAFWKDAIIPNQLNKLQVYTERNIGKYRKQECRLDILLLNREWQIIIENKFNAKQGKEQLERYLDYLKEDKNRKTLLIYLTKIGDNYKSKELTNGSDYFCLTYKNDILTWLEKCKEVCLSIPIIEQSLAQYINLIKRETFQTVNYKMKNEIQELILDNGIKGASEIVKNYENALISIINDLQENIIAKLSSIPDLQNIRIQKDPFFSIFITVKNRTIGIEAFNIEKKTHRKNSLFIGELDFNKKNDKQNLVHTFWLKKSIETIWDENQKIERFNEYGKYKENREKIVNELVEYIVDYITRKTKD</sequence>
<comment type="caution">
    <text evidence="1">The sequence shown here is derived from an EMBL/GenBank/DDBJ whole genome shotgun (WGS) entry which is preliminary data.</text>
</comment>
<accession>A0ABP3Y314</accession>